<gene>
    <name evidence="7 8" type="primary">lgt</name>
    <name evidence="8" type="ORF">K1J50_12650</name>
</gene>
<feature type="transmembrane region" description="Helical" evidence="7">
    <location>
        <begin position="20"/>
        <end position="39"/>
    </location>
</feature>
<evidence type="ECO:0000256" key="2">
    <source>
        <dbReference type="ARBA" id="ARBA00022475"/>
    </source>
</evidence>
<name>A0ABS7F3Y9_9PROT</name>
<keyword evidence="6 7" id="KW-0472">Membrane</keyword>
<keyword evidence="4 7" id="KW-0812">Transmembrane</keyword>
<dbReference type="PANTHER" id="PTHR30589">
    <property type="entry name" value="PROLIPOPROTEIN DIACYLGLYCERYL TRANSFERASE"/>
    <property type="match status" value="1"/>
</dbReference>
<dbReference type="RefSeq" id="WP_220118072.1">
    <property type="nucleotide sequence ID" value="NZ_JAHZUY010000036.1"/>
</dbReference>
<dbReference type="PANTHER" id="PTHR30589:SF0">
    <property type="entry name" value="PHOSPHATIDYLGLYCEROL--PROLIPOPROTEIN DIACYLGLYCERYL TRANSFERASE"/>
    <property type="match status" value="1"/>
</dbReference>
<dbReference type="GO" id="GO:0008961">
    <property type="term" value="F:phosphatidylglycerol-prolipoprotein diacylglyceryl transferase activity"/>
    <property type="evidence" value="ECO:0007669"/>
    <property type="project" value="UniProtKB-EC"/>
</dbReference>
<evidence type="ECO:0000313" key="8">
    <source>
        <dbReference type="EMBL" id="MBW8270330.1"/>
    </source>
</evidence>
<dbReference type="HAMAP" id="MF_01147">
    <property type="entry name" value="Lgt"/>
    <property type="match status" value="1"/>
</dbReference>
<organism evidence="8 9">
    <name type="scientific">Caldovatus aquaticus</name>
    <dbReference type="NCBI Taxonomy" id="2865671"/>
    <lineage>
        <taxon>Bacteria</taxon>
        <taxon>Pseudomonadati</taxon>
        <taxon>Pseudomonadota</taxon>
        <taxon>Alphaproteobacteria</taxon>
        <taxon>Acetobacterales</taxon>
        <taxon>Roseomonadaceae</taxon>
        <taxon>Caldovatus</taxon>
    </lineage>
</organism>
<evidence type="ECO:0000256" key="4">
    <source>
        <dbReference type="ARBA" id="ARBA00022692"/>
    </source>
</evidence>
<dbReference type="NCBIfam" id="TIGR00544">
    <property type="entry name" value="lgt"/>
    <property type="match status" value="1"/>
</dbReference>
<comment type="function">
    <text evidence="7">Catalyzes the transfer of the diacylglyceryl group from phosphatidylglycerol to the sulfhydryl group of the N-terminal cysteine of a prolipoprotein, the first step in the formation of mature lipoproteins.</text>
</comment>
<feature type="binding site" evidence="7">
    <location>
        <position position="142"/>
    </location>
    <ligand>
        <name>a 1,2-diacyl-sn-glycero-3-phospho-(1'-sn-glycerol)</name>
        <dbReference type="ChEBI" id="CHEBI:64716"/>
    </ligand>
</feature>
<keyword evidence="3 7" id="KW-0808">Transferase</keyword>
<keyword evidence="9" id="KW-1185">Reference proteome</keyword>
<comment type="catalytic activity">
    <reaction evidence="7">
        <text>L-cysteinyl-[prolipoprotein] + a 1,2-diacyl-sn-glycero-3-phospho-(1'-sn-glycerol) = an S-1,2-diacyl-sn-glyceryl-L-cysteinyl-[prolipoprotein] + sn-glycerol 1-phosphate + H(+)</text>
        <dbReference type="Rhea" id="RHEA:56712"/>
        <dbReference type="Rhea" id="RHEA-COMP:14679"/>
        <dbReference type="Rhea" id="RHEA-COMP:14680"/>
        <dbReference type="ChEBI" id="CHEBI:15378"/>
        <dbReference type="ChEBI" id="CHEBI:29950"/>
        <dbReference type="ChEBI" id="CHEBI:57685"/>
        <dbReference type="ChEBI" id="CHEBI:64716"/>
        <dbReference type="ChEBI" id="CHEBI:140658"/>
        <dbReference type="EC" id="2.5.1.145"/>
    </reaction>
</comment>
<reference evidence="8 9" key="1">
    <citation type="submission" date="2021-08" db="EMBL/GenBank/DDBJ databases">
        <title>Caldovatus sediminis gen. nov., sp. nov., a moderately thermophilic bacterium isolated from a hot spring.</title>
        <authorList>
            <person name="Hu C.-J."/>
            <person name="Li W.-J."/>
            <person name="Xian W.-D."/>
        </authorList>
    </citation>
    <scope>NUCLEOTIDE SEQUENCE [LARGE SCALE GENOMIC DNA]</scope>
    <source>
        <strain evidence="8 9">SYSU G05006</strain>
    </source>
</reference>
<evidence type="ECO:0000256" key="7">
    <source>
        <dbReference type="HAMAP-Rule" id="MF_01147"/>
    </source>
</evidence>
<dbReference type="InterPro" id="IPR001640">
    <property type="entry name" value="Lgt"/>
</dbReference>
<keyword evidence="2 7" id="KW-1003">Cell membrane</keyword>
<feature type="transmembrane region" description="Helical" evidence="7">
    <location>
        <begin position="59"/>
        <end position="80"/>
    </location>
</feature>
<dbReference type="PROSITE" id="PS01311">
    <property type="entry name" value="LGT"/>
    <property type="match status" value="1"/>
</dbReference>
<evidence type="ECO:0000256" key="6">
    <source>
        <dbReference type="ARBA" id="ARBA00023136"/>
    </source>
</evidence>
<comment type="subcellular location">
    <subcellularLocation>
        <location evidence="7">Cell membrane</location>
        <topology evidence="7">Multi-pass membrane protein</topology>
    </subcellularLocation>
</comment>
<feature type="transmembrane region" description="Helical" evidence="7">
    <location>
        <begin position="234"/>
        <end position="258"/>
    </location>
</feature>
<comment type="caution">
    <text evidence="8">The sequence shown here is derived from an EMBL/GenBank/DDBJ whole genome shotgun (WGS) entry which is preliminary data.</text>
</comment>
<evidence type="ECO:0000313" key="9">
    <source>
        <dbReference type="Proteomes" id="UP001519924"/>
    </source>
</evidence>
<evidence type="ECO:0000256" key="3">
    <source>
        <dbReference type="ARBA" id="ARBA00022679"/>
    </source>
</evidence>
<comment type="pathway">
    <text evidence="7">Protein modification; lipoprotein biosynthesis (diacylglyceryl transfer).</text>
</comment>
<dbReference type="Proteomes" id="UP001519924">
    <property type="component" value="Unassembled WGS sequence"/>
</dbReference>
<dbReference type="Pfam" id="PF01790">
    <property type="entry name" value="LGT"/>
    <property type="match status" value="1"/>
</dbReference>
<evidence type="ECO:0000256" key="1">
    <source>
        <dbReference type="ARBA" id="ARBA00007150"/>
    </source>
</evidence>
<protein>
    <recommendedName>
        <fullName evidence="7">Phosphatidylglycerol--prolipoprotein diacylglyceryl transferase</fullName>
        <ecNumber evidence="7">2.5.1.145</ecNumber>
    </recommendedName>
</protein>
<comment type="similarity">
    <text evidence="1 7">Belongs to the Lgt family.</text>
</comment>
<evidence type="ECO:0000256" key="5">
    <source>
        <dbReference type="ARBA" id="ARBA00022989"/>
    </source>
</evidence>
<feature type="transmembrane region" description="Helical" evidence="7">
    <location>
        <begin position="205"/>
        <end position="222"/>
    </location>
</feature>
<feature type="transmembrane region" description="Helical" evidence="7">
    <location>
        <begin position="92"/>
        <end position="114"/>
    </location>
</feature>
<accession>A0ABS7F3Y9</accession>
<sequence>MLFALPFPRIDPVLVEIGPFAIRWYALAYIAGIVLGWRLARRLVQRPPPAATPEQLDDFVTWATLGIVLGGRLGYVLFYRPGYYLFHPWEALAIWHGGMSFHGGMLGVVLALWWFARARRLDLLRFADRVVCVVPIGLGLGRVANFINGELWGRVTDVPWGMVFPGAGPLPRHPSQLYQAALEGALLFALMMALVARPGIRARRGFLSGAFLAGYGVARITGEFFRQPDAHLGFLWGGATMGQLLSLPMLAAGLWLMLRSKAAPEPARAAPPAG</sequence>
<keyword evidence="5 7" id="KW-1133">Transmembrane helix</keyword>
<dbReference type="EMBL" id="JAHZUY010000036">
    <property type="protein sequence ID" value="MBW8270330.1"/>
    <property type="molecule type" value="Genomic_DNA"/>
</dbReference>
<proteinExistence type="inferred from homology"/>
<dbReference type="EC" id="2.5.1.145" evidence="7"/>